<dbReference type="CDD" id="cd01838">
    <property type="entry name" value="Isoamyl_acetate_hydrolase_like"/>
    <property type="match status" value="1"/>
</dbReference>
<dbReference type="Gene3D" id="3.40.50.1110">
    <property type="entry name" value="SGNH hydrolase"/>
    <property type="match status" value="1"/>
</dbReference>
<feature type="domain" description="SGNH hydrolase-type esterase" evidence="1">
    <location>
        <begin position="21"/>
        <end position="216"/>
    </location>
</feature>
<reference evidence="2 3" key="1">
    <citation type="submission" date="2009-08" db="EMBL/GenBank/DDBJ databases">
        <title>The Genome Sequence of Spizellomyces punctatus strain DAOM BR117.</title>
        <authorList>
            <consortium name="The Broad Institute Genome Sequencing Platform"/>
            <person name="Russ C."/>
            <person name="Cuomo C."/>
            <person name="Shea T."/>
            <person name="Young S.K."/>
            <person name="Zeng Q."/>
            <person name="Koehrsen M."/>
            <person name="Haas B."/>
            <person name="Borodovsky M."/>
            <person name="Guigo R."/>
            <person name="Alvarado L."/>
            <person name="Berlin A."/>
            <person name="Bochicchio J."/>
            <person name="Borenstein D."/>
            <person name="Chapman S."/>
            <person name="Chen Z."/>
            <person name="Engels R."/>
            <person name="Freedman E."/>
            <person name="Gellesch M."/>
            <person name="Goldberg J."/>
            <person name="Griggs A."/>
            <person name="Gujja S."/>
            <person name="Heiman D."/>
            <person name="Hepburn T."/>
            <person name="Howarth C."/>
            <person name="Jen D."/>
            <person name="Larson L."/>
            <person name="Lewis B."/>
            <person name="Mehta T."/>
            <person name="Park D."/>
            <person name="Pearson M."/>
            <person name="Roberts A."/>
            <person name="Saif S."/>
            <person name="Shenoy N."/>
            <person name="Sisk P."/>
            <person name="Stolte C."/>
            <person name="Sykes S."/>
            <person name="Thomson T."/>
            <person name="Walk T."/>
            <person name="White J."/>
            <person name="Yandava C."/>
            <person name="Burger G."/>
            <person name="Gray M.W."/>
            <person name="Holland P.W.H."/>
            <person name="King N."/>
            <person name="Lang F.B.F."/>
            <person name="Roger A.J."/>
            <person name="Ruiz-Trillo I."/>
            <person name="Lander E."/>
            <person name="Nusbaum C."/>
        </authorList>
    </citation>
    <scope>NUCLEOTIDE SEQUENCE [LARGE SCALE GENOMIC DNA]</scope>
    <source>
        <strain evidence="2 3">DAOM BR117</strain>
    </source>
</reference>
<dbReference type="InParanoid" id="A0A0L0HIV6"/>
<dbReference type="GeneID" id="27687357"/>
<dbReference type="OrthoDB" id="671439at2759"/>
<dbReference type="InterPro" id="IPR013830">
    <property type="entry name" value="SGNH_hydro"/>
</dbReference>
<dbReference type="InterPro" id="IPR045136">
    <property type="entry name" value="Iah1-like"/>
</dbReference>
<dbReference type="EMBL" id="KQ257455">
    <property type="protein sequence ID" value="KND00759.1"/>
    <property type="molecule type" value="Genomic_DNA"/>
</dbReference>
<dbReference type="STRING" id="645134.A0A0L0HIV6"/>
<accession>A0A0L0HIV6</accession>
<name>A0A0L0HIV6_SPIPD</name>
<dbReference type="PANTHER" id="PTHR14209:SF19">
    <property type="entry name" value="ISOAMYL ACETATE-HYDROLYZING ESTERASE 1 HOMOLOG"/>
    <property type="match status" value="1"/>
</dbReference>
<dbReference type="Pfam" id="PF13472">
    <property type="entry name" value="Lipase_GDSL_2"/>
    <property type="match status" value="1"/>
</dbReference>
<protein>
    <recommendedName>
        <fullName evidence="1">SGNH hydrolase-type esterase domain-containing protein</fullName>
    </recommendedName>
</protein>
<dbReference type="OMA" id="VIWPKVI"/>
<organism evidence="2 3">
    <name type="scientific">Spizellomyces punctatus (strain DAOM BR117)</name>
    <dbReference type="NCBI Taxonomy" id="645134"/>
    <lineage>
        <taxon>Eukaryota</taxon>
        <taxon>Fungi</taxon>
        <taxon>Fungi incertae sedis</taxon>
        <taxon>Chytridiomycota</taxon>
        <taxon>Chytridiomycota incertae sedis</taxon>
        <taxon>Chytridiomycetes</taxon>
        <taxon>Spizellomycetales</taxon>
        <taxon>Spizellomycetaceae</taxon>
        <taxon>Spizellomyces</taxon>
    </lineage>
</organism>
<dbReference type="Proteomes" id="UP000053201">
    <property type="component" value="Unassembled WGS sequence"/>
</dbReference>
<evidence type="ECO:0000259" key="1">
    <source>
        <dbReference type="Pfam" id="PF13472"/>
    </source>
</evidence>
<evidence type="ECO:0000313" key="3">
    <source>
        <dbReference type="Proteomes" id="UP000053201"/>
    </source>
</evidence>
<sequence>MDQHQSETDTLRAIHLDQILLFGDSLTQWSFNPEIEGWGAFLSNSYVRKLDVVNRGFSGYNTEWCKHIIAPILRTVLPSPGAQIRLVTVFLGANDATLPFWPQQHVPLSAYRDNLHSIIASIRNFSSNTRILLITPPPIHEGKWQKHCGQKGRSINLSVSNTLQYRNACIEVAREAKVPLLDTWEVYFGEGATYNEEKADAVLSDGVHLANLGNRLLGHAVLAKILTEWPDLAPETLPTVMPLWDVLYGKVLPDALFP</sequence>
<dbReference type="RefSeq" id="XP_016608798.1">
    <property type="nucleotide sequence ID" value="XM_016752121.1"/>
</dbReference>
<dbReference type="eggNOG" id="KOG3035">
    <property type="taxonomic scope" value="Eukaryota"/>
</dbReference>
<dbReference type="AlphaFoldDB" id="A0A0L0HIV6"/>
<dbReference type="PANTHER" id="PTHR14209">
    <property type="entry name" value="ISOAMYL ACETATE-HYDROLYZING ESTERASE 1"/>
    <property type="match status" value="1"/>
</dbReference>
<gene>
    <name evidence="2" type="ORF">SPPG_03872</name>
</gene>
<dbReference type="InterPro" id="IPR036514">
    <property type="entry name" value="SGNH_hydro_sf"/>
</dbReference>
<proteinExistence type="predicted"/>
<dbReference type="FunCoup" id="A0A0L0HIV6">
    <property type="interactions" value="91"/>
</dbReference>
<keyword evidence="3" id="KW-1185">Reference proteome</keyword>
<evidence type="ECO:0000313" key="2">
    <source>
        <dbReference type="EMBL" id="KND00759.1"/>
    </source>
</evidence>
<dbReference type="VEuPathDB" id="FungiDB:SPPG_03872"/>
<dbReference type="SUPFAM" id="SSF52266">
    <property type="entry name" value="SGNH hydrolase"/>
    <property type="match status" value="1"/>
</dbReference>